<organism evidence="3">
    <name type="scientific">Fagus sylvatica</name>
    <name type="common">Beechnut</name>
    <dbReference type="NCBI Taxonomy" id="28930"/>
    <lineage>
        <taxon>Eukaryota</taxon>
        <taxon>Viridiplantae</taxon>
        <taxon>Streptophyta</taxon>
        <taxon>Embryophyta</taxon>
        <taxon>Tracheophyta</taxon>
        <taxon>Spermatophyta</taxon>
        <taxon>Magnoliopsida</taxon>
        <taxon>eudicotyledons</taxon>
        <taxon>Gunneridae</taxon>
        <taxon>Pentapetalae</taxon>
        <taxon>rosids</taxon>
        <taxon>fabids</taxon>
        <taxon>Fagales</taxon>
        <taxon>Fagaceae</taxon>
        <taxon>Fagus</taxon>
    </lineage>
</organism>
<dbReference type="PANTHER" id="PTHR34222">
    <property type="entry name" value="GAG_PRE-INTEGRS DOMAIN-CONTAINING PROTEIN"/>
    <property type="match status" value="1"/>
</dbReference>
<proteinExistence type="predicted"/>
<evidence type="ECO:0000256" key="1">
    <source>
        <dbReference type="SAM" id="MobiDB-lite"/>
    </source>
</evidence>
<evidence type="ECO:0000259" key="2">
    <source>
        <dbReference type="Pfam" id="PF22936"/>
    </source>
</evidence>
<feature type="domain" description="Retrovirus-related Pol polyprotein from transposon TNT 1-94-like beta-barrel" evidence="2">
    <location>
        <begin position="237"/>
        <end position="280"/>
    </location>
</feature>
<dbReference type="EMBL" id="OIVN01000738">
    <property type="protein sequence ID" value="SPC84860.1"/>
    <property type="molecule type" value="Genomic_DNA"/>
</dbReference>
<reference evidence="3" key="1">
    <citation type="submission" date="2018-02" db="EMBL/GenBank/DDBJ databases">
        <authorList>
            <person name="Cohen D.B."/>
            <person name="Kent A.D."/>
        </authorList>
    </citation>
    <scope>NUCLEOTIDE SEQUENCE</scope>
</reference>
<gene>
    <name evidence="3" type="ORF">FSB_LOCUS12742</name>
</gene>
<dbReference type="AlphaFoldDB" id="A0A2N9FCX1"/>
<dbReference type="PANTHER" id="PTHR34222:SF37">
    <property type="entry name" value="RETROTRANSPOSON GAG DOMAIN-CONTAINING PROTEIN"/>
    <property type="match status" value="1"/>
</dbReference>
<feature type="compositionally biased region" description="Low complexity" evidence="1">
    <location>
        <begin position="271"/>
        <end position="283"/>
    </location>
</feature>
<name>A0A2N9FCX1_FAGSY</name>
<protein>
    <recommendedName>
        <fullName evidence="2">Retrovirus-related Pol polyprotein from transposon TNT 1-94-like beta-barrel domain-containing protein</fullName>
    </recommendedName>
</protein>
<feature type="region of interest" description="Disordered" evidence="1">
    <location>
        <begin position="269"/>
        <end position="290"/>
    </location>
</feature>
<dbReference type="InterPro" id="IPR054722">
    <property type="entry name" value="PolX-like_BBD"/>
</dbReference>
<evidence type="ECO:0000313" key="3">
    <source>
        <dbReference type="EMBL" id="SPC84860.1"/>
    </source>
</evidence>
<dbReference type="Pfam" id="PF22936">
    <property type="entry name" value="Pol_BBD"/>
    <property type="match status" value="1"/>
</dbReference>
<accession>A0A2N9FCX1</accession>
<sequence>MLMSWLLNSMTPDINASFLRLPTAHDIWDAVAQTYFTGNDASQIYELRRKAHETRQQGKSLASYFSALQTIWQELDFLNPYDMESAKDTATLKTRIENERVYDFLAGLDPGFDQIRVQVLAQDPTPNLRSTYAFVRREELRQAAMLASPPHESSALMTVQHSPSALVSSGSWKSEDKESLFCTHCKGTKHTRETCFKLNGYPDWFRKKGERLKSTQGVVTFGFALNTPNRDCCESSWIIDSGSTDHMTHESSNFSSYNTHPSKRCVKTANGSSSAVSGVGPPHGDNDWSW</sequence>